<dbReference type="EMBL" id="QYUR01000002">
    <property type="protein sequence ID" value="RJG14150.1"/>
    <property type="molecule type" value="Genomic_DNA"/>
</dbReference>
<dbReference type="InterPro" id="IPR008995">
    <property type="entry name" value="Mo/tungstate-bd_C_term_dom"/>
</dbReference>
<keyword evidence="3" id="KW-1185">Reference proteome</keyword>
<evidence type="ECO:0000313" key="3">
    <source>
        <dbReference type="Proteomes" id="UP000284021"/>
    </source>
</evidence>
<dbReference type="RefSeq" id="WP_119954702.1">
    <property type="nucleotide sequence ID" value="NZ_QYUR01000002.1"/>
</dbReference>
<dbReference type="Proteomes" id="UP000284021">
    <property type="component" value="Unassembled WGS sequence"/>
</dbReference>
<dbReference type="InterPro" id="IPR005116">
    <property type="entry name" value="Transp-assoc_OB_typ1"/>
</dbReference>
<proteinExistence type="predicted"/>
<dbReference type="AlphaFoldDB" id="A0A418XNV4"/>
<dbReference type="Gene3D" id="2.40.50.100">
    <property type="match status" value="1"/>
</dbReference>
<dbReference type="OrthoDB" id="9800709at2"/>
<evidence type="ECO:0000259" key="1">
    <source>
        <dbReference type="Pfam" id="PF03459"/>
    </source>
</evidence>
<dbReference type="Pfam" id="PF03459">
    <property type="entry name" value="TOBE"/>
    <property type="match status" value="1"/>
</dbReference>
<comment type="caution">
    <text evidence="2">The sequence shown here is derived from an EMBL/GenBank/DDBJ whole genome shotgun (WGS) entry which is preliminary data.</text>
</comment>
<name>A0A418XNV4_9PSED</name>
<gene>
    <name evidence="2" type="ORF">D3879_13370</name>
</gene>
<sequence length="52" mass="5457">MALYSQLHSGIGRGRSITAIVTQASCEVLGLMPGMRACAFFKASSVILARDA</sequence>
<accession>A0A418XNV4</accession>
<organism evidence="2 3">
    <name type="scientific">Pseudomonas cavernicola</name>
    <dbReference type="NCBI Taxonomy" id="2320866"/>
    <lineage>
        <taxon>Bacteria</taxon>
        <taxon>Pseudomonadati</taxon>
        <taxon>Pseudomonadota</taxon>
        <taxon>Gammaproteobacteria</taxon>
        <taxon>Pseudomonadales</taxon>
        <taxon>Pseudomonadaceae</taxon>
        <taxon>Pseudomonas</taxon>
    </lineage>
</organism>
<feature type="domain" description="Transport-associated OB type 1" evidence="1">
    <location>
        <begin position="6"/>
        <end position="48"/>
    </location>
</feature>
<dbReference type="SUPFAM" id="SSF50331">
    <property type="entry name" value="MOP-like"/>
    <property type="match status" value="1"/>
</dbReference>
<evidence type="ECO:0000313" key="2">
    <source>
        <dbReference type="EMBL" id="RJG14150.1"/>
    </source>
</evidence>
<reference evidence="2 3" key="1">
    <citation type="submission" date="2018-09" db="EMBL/GenBank/DDBJ databases">
        <authorList>
            <person name="Zhu H."/>
        </authorList>
    </citation>
    <scope>NUCLEOTIDE SEQUENCE [LARGE SCALE GENOMIC DNA]</scope>
    <source>
        <strain evidence="2 3">K1S02-6</strain>
    </source>
</reference>
<protein>
    <recommendedName>
        <fullName evidence="1">Transport-associated OB type 1 domain-containing protein</fullName>
    </recommendedName>
</protein>